<dbReference type="Pfam" id="PF02884">
    <property type="entry name" value="Lyase_8_C"/>
    <property type="match status" value="1"/>
</dbReference>
<evidence type="ECO:0000256" key="1">
    <source>
        <dbReference type="ARBA" id="ARBA00006699"/>
    </source>
</evidence>
<dbReference type="SUPFAM" id="SSF48230">
    <property type="entry name" value="Chondroitin AC/alginate lyase"/>
    <property type="match status" value="1"/>
</dbReference>
<evidence type="ECO:0000313" key="8">
    <source>
        <dbReference type="Proteomes" id="UP000005798"/>
    </source>
</evidence>
<dbReference type="Pfam" id="PF22633">
    <property type="entry name" value="F5_F8_type_C_2"/>
    <property type="match status" value="2"/>
</dbReference>
<dbReference type="GO" id="GO:0005576">
    <property type="term" value="C:extracellular region"/>
    <property type="evidence" value="ECO:0007669"/>
    <property type="project" value="InterPro"/>
</dbReference>
<dbReference type="Gene3D" id="1.50.10.100">
    <property type="entry name" value="Chondroitin AC/alginate lyase"/>
    <property type="match status" value="1"/>
</dbReference>
<dbReference type="eggNOG" id="COG5498">
    <property type="taxonomic scope" value="Bacteria"/>
</dbReference>
<keyword evidence="2" id="KW-0732">Signal</keyword>
<protein>
    <submittedName>
        <fullName evidence="7">Flagellar protein FliS</fullName>
    </submittedName>
</protein>
<dbReference type="Gene3D" id="1.20.1270.70">
    <property type="entry name" value="Designed single chain three-helix bundle"/>
    <property type="match status" value="1"/>
</dbReference>
<keyword evidence="5" id="KW-0812">Transmembrane</keyword>
<dbReference type="InterPro" id="IPR004103">
    <property type="entry name" value="Lyase_8_C"/>
</dbReference>
<dbReference type="InterPro" id="IPR008979">
    <property type="entry name" value="Galactose-bd-like_sf"/>
</dbReference>
<reference evidence="7" key="2">
    <citation type="submission" date="2014-06" db="EMBL/GenBank/DDBJ databases">
        <title>Draft genome sequence of Clostridium ramosum(DSM 1402).</title>
        <authorList>
            <person name="Sudarsanam P."/>
            <person name="Ley R."/>
            <person name="Guruge J."/>
            <person name="Turnbaugh P.J."/>
            <person name="Mahowald M."/>
            <person name="Liep D."/>
            <person name="Gordon J."/>
        </authorList>
    </citation>
    <scope>NUCLEOTIDE SEQUENCE</scope>
    <source>
        <strain evidence="7">DSM 1402</strain>
    </source>
</reference>
<organism evidence="7 8">
    <name type="scientific">Thomasclavelia ramosa DSM 1402</name>
    <dbReference type="NCBI Taxonomy" id="445974"/>
    <lineage>
        <taxon>Bacteria</taxon>
        <taxon>Bacillati</taxon>
        <taxon>Bacillota</taxon>
        <taxon>Erysipelotrichia</taxon>
        <taxon>Erysipelotrichales</taxon>
        <taxon>Coprobacillaceae</taxon>
        <taxon>Thomasclavelia</taxon>
    </lineage>
</organism>
<dbReference type="InterPro" id="IPR003159">
    <property type="entry name" value="Lyase_8_central_dom"/>
</dbReference>
<dbReference type="PROSITE" id="PS50022">
    <property type="entry name" value="FA58C_3"/>
    <property type="match status" value="6"/>
</dbReference>
<dbReference type="SUPFAM" id="SSF74650">
    <property type="entry name" value="Galactose mutarotase-like"/>
    <property type="match status" value="1"/>
</dbReference>
<feature type="domain" description="F5/8 type C" evidence="6">
    <location>
        <begin position="732"/>
        <end position="830"/>
    </location>
</feature>
<dbReference type="Gene3D" id="2.70.98.10">
    <property type="match status" value="1"/>
</dbReference>
<dbReference type="HOGENOM" id="CLU_237222_0_0_9"/>
<dbReference type="InterPro" id="IPR011071">
    <property type="entry name" value="Lyase_8-like_C"/>
</dbReference>
<gene>
    <name evidence="7" type="ORF">CLORAM_02699</name>
</gene>
<evidence type="ECO:0000256" key="4">
    <source>
        <dbReference type="SAM" id="Coils"/>
    </source>
</evidence>
<reference evidence="7" key="1">
    <citation type="submission" date="2007-11" db="EMBL/GenBank/DDBJ databases">
        <authorList>
            <person name="Fulton L."/>
            <person name="Clifton S."/>
            <person name="Fulton B."/>
            <person name="Xu J."/>
            <person name="Minx P."/>
            <person name="Pepin K.H."/>
            <person name="Johnson M."/>
            <person name="Thiruvilangam P."/>
            <person name="Bhonagiri V."/>
            <person name="Nash W.E."/>
            <person name="Mardis E.R."/>
            <person name="Wilson R.K."/>
        </authorList>
    </citation>
    <scope>NUCLEOTIDE SEQUENCE [LARGE SCALE GENOMIC DNA]</scope>
    <source>
        <strain evidence="7">DSM 1402</strain>
    </source>
</reference>
<dbReference type="InterPro" id="IPR011013">
    <property type="entry name" value="Gal_mutarotase_sf_dom"/>
</dbReference>
<proteinExistence type="inferred from homology"/>
<keyword evidence="5" id="KW-1133">Transmembrane helix</keyword>
<evidence type="ECO:0000256" key="3">
    <source>
        <dbReference type="ARBA" id="ARBA00023239"/>
    </source>
</evidence>
<keyword evidence="7" id="KW-0282">Flagellum</keyword>
<dbReference type="SUPFAM" id="SSF49863">
    <property type="entry name" value="Hyaluronate lyase-like, C-terminal domain"/>
    <property type="match status" value="1"/>
</dbReference>
<dbReference type="InterPro" id="IPR014718">
    <property type="entry name" value="GH-type_carb-bd"/>
</dbReference>
<dbReference type="InterPro" id="IPR012970">
    <property type="entry name" value="Lyase_8_alpha_N"/>
</dbReference>
<feature type="coiled-coil region" evidence="4">
    <location>
        <begin position="1648"/>
        <end position="1684"/>
    </location>
</feature>
<feature type="domain" description="F5/8 type C" evidence="6">
    <location>
        <begin position="866"/>
        <end position="1011"/>
    </location>
</feature>
<evidence type="ECO:0000313" key="7">
    <source>
        <dbReference type="EMBL" id="EDS17903.1"/>
    </source>
</evidence>
<dbReference type="SUPFAM" id="SSF49785">
    <property type="entry name" value="Galactose-binding domain-like"/>
    <property type="match status" value="6"/>
</dbReference>
<feature type="transmembrane region" description="Helical" evidence="5">
    <location>
        <begin position="1834"/>
        <end position="1853"/>
    </location>
</feature>
<dbReference type="EMBL" id="ABFX02000008">
    <property type="protein sequence ID" value="EDS17903.1"/>
    <property type="molecule type" value="Genomic_DNA"/>
</dbReference>
<dbReference type="Gene3D" id="2.60.120.260">
    <property type="entry name" value="Galactose-binding domain-like"/>
    <property type="match status" value="6"/>
</dbReference>
<dbReference type="Pfam" id="PF00754">
    <property type="entry name" value="F5_F8_type_C"/>
    <property type="match status" value="4"/>
</dbReference>
<dbReference type="Gene3D" id="2.60.220.10">
    <property type="entry name" value="Polysaccharide lyase family 8-like, C-terminal"/>
    <property type="match status" value="1"/>
</dbReference>
<keyword evidence="7" id="KW-0966">Cell projection</keyword>
<feature type="domain" description="F5/8 type C" evidence="6">
    <location>
        <begin position="1292"/>
        <end position="1442"/>
    </location>
</feature>
<keyword evidence="7" id="KW-0969">Cilium</keyword>
<dbReference type="GO" id="GO:0016837">
    <property type="term" value="F:carbon-oxygen lyase activity, acting on polysaccharides"/>
    <property type="evidence" value="ECO:0007669"/>
    <property type="project" value="UniProtKB-ARBA"/>
</dbReference>
<dbReference type="Pfam" id="PF07554">
    <property type="entry name" value="FIVAR"/>
    <property type="match status" value="3"/>
</dbReference>
<dbReference type="PANTHER" id="PTHR38481">
    <property type="entry name" value="HYALURONATE LYASE"/>
    <property type="match status" value="1"/>
</dbReference>
<keyword evidence="3" id="KW-0456">Lyase</keyword>
<dbReference type="InterPro" id="IPR000421">
    <property type="entry name" value="FA58C"/>
</dbReference>
<accession>B0N7W5</accession>
<dbReference type="GO" id="GO:0030246">
    <property type="term" value="F:carbohydrate binding"/>
    <property type="evidence" value="ECO:0007669"/>
    <property type="project" value="InterPro"/>
</dbReference>
<dbReference type="Gene3D" id="1.20.1270.90">
    <property type="entry name" value="AF1782-like"/>
    <property type="match status" value="2"/>
</dbReference>
<keyword evidence="4" id="KW-0175">Coiled coil</keyword>
<dbReference type="eggNOG" id="COG5492">
    <property type="taxonomic scope" value="Bacteria"/>
</dbReference>
<dbReference type="Pfam" id="PF02278">
    <property type="entry name" value="Lyase_8"/>
    <property type="match status" value="1"/>
</dbReference>
<dbReference type="InterPro" id="IPR038970">
    <property type="entry name" value="Lyase_8"/>
</dbReference>
<dbReference type="Pfam" id="PF08124">
    <property type="entry name" value="Lyase_8_N"/>
    <property type="match status" value="1"/>
</dbReference>
<evidence type="ECO:0000256" key="5">
    <source>
        <dbReference type="SAM" id="Phobius"/>
    </source>
</evidence>
<dbReference type="GO" id="GO:0005975">
    <property type="term" value="P:carbohydrate metabolic process"/>
    <property type="evidence" value="ECO:0007669"/>
    <property type="project" value="InterPro"/>
</dbReference>
<comment type="similarity">
    <text evidence="1">Belongs to the polysaccharide lyase 8 family.</text>
</comment>
<comment type="caution">
    <text evidence="7">The sequence shown here is derived from an EMBL/GenBank/DDBJ whole genome shotgun (WGS) entry which is preliminary data.</text>
</comment>
<feature type="coiled-coil region" evidence="4">
    <location>
        <begin position="1758"/>
        <end position="1792"/>
    </location>
</feature>
<feature type="domain" description="F5/8 type C" evidence="6">
    <location>
        <begin position="1449"/>
        <end position="1594"/>
    </location>
</feature>
<dbReference type="PANTHER" id="PTHR38481:SF1">
    <property type="entry name" value="HYALURONATE LYASE"/>
    <property type="match status" value="1"/>
</dbReference>
<keyword evidence="8" id="KW-1185">Reference proteome</keyword>
<keyword evidence="5" id="KW-0472">Membrane</keyword>
<name>B0N7W5_9FIRM</name>
<dbReference type="Proteomes" id="UP000005798">
    <property type="component" value="Unassembled WGS sequence"/>
</dbReference>
<dbReference type="eggNOG" id="COG1196">
    <property type="taxonomic scope" value="Bacteria"/>
</dbReference>
<feature type="domain" description="F5/8 type C" evidence="6">
    <location>
        <begin position="1039"/>
        <end position="1140"/>
    </location>
</feature>
<dbReference type="InterPro" id="IPR008929">
    <property type="entry name" value="Chondroitin_lyas"/>
</dbReference>
<feature type="domain" description="F5/8 type C" evidence="6">
    <location>
        <begin position="1141"/>
        <end position="1285"/>
    </location>
</feature>
<evidence type="ECO:0000259" key="6">
    <source>
        <dbReference type="PROSITE" id="PS50022"/>
    </source>
</evidence>
<sequence length="1859" mass="208615">MIITKNNRCSKRFQYYLKGGYYMIKKALRIILSLVMSFGLVLSSMNVTYASESDFATIKTRLKDYFLTLDTIDDGSKVETCYVSKAKDYLDLIQEDGAFGDVDYKATSSAANGTAWSPYLALDRLQAITVAYHKEGNALYHDEEVINKLNKAIVYWGKMNPSSSNWWENQIGVQLRFSRIALFMESIVSKDAMDIMLNKLLEKTPVKYGTGQNNLWFDQNYVYYAIITENGTKHTNSTGFKKLDLKELVDDYLSYCLVVQTDDNTAEAVQVDNSFYMHGRQFYSNGYGMSMFRDMSFWIYMLRETSYAFEQDVIDLMADYMIDGTSWTIRGDIMELYLGYRPYDYDVGYDNYAAEYIDPLKRMIESDPDRADEYQAILDNIQGKNTVNGKNGNYYMWRSGYASHMRDGYGVNIKMDSNQIIGGEWRGSWSGYDKDGGQLIYWTSSAASTITVDGDEYTNVYPTYDWAHCPGTTTAARIVQDYANAGRFTNGTEHTIGVSNGKYGNTAYDMNKKGTQVKKGYFFFDDEFVALGSGINSTEGVNIHTTLNQCEAEDVNVGGQSVAEGTKEQIYNTNWLYNGKVGYVFLENTDVVVSNSVQTNNPSLWDEAKKNETPATFTAYLDHGLKPSNDSYAYIVVPNTTAGAVSQYAGNTPVTVIANNEKVQAVRHDGLKQTQINFYQAGSLEYKDGYIITVDQPCSIIIDESEDTRKISVAVNDTAANQTVNVNLNYDNQETQTTFVSGALPYAGQTMTLSEGSDNRYHTNSSMIGHEVEKAFDGDENTYWQSEETQNEWISMFTGNNKHLASMNILWGDNYASAYDVMVSQDGKNYELLKSVSNGDGKTDTIELKGVYPYIKIIMKDGNGNCFEIKEITFKASDSIALNKSVEASSTSTNDPGNTKELVVDGNTSTRWSSLRNEDENWIMVDLGQYSEINAMSIQWESACSDDYDIQVSSDKNNWITVKNSMATGSSLLDEYNFDEPVYGRYVRVSSHKSRTLKYGISIYEISVYGSYKDEDIAANKNAFSSTIKDLNLPTHAIDNKANTSWISSAAGDQWIYVELKGIYKISSMQVDWGNNYAPNYEIQISDDAQMWQTVKTIIDGQGGNENISDLGNQEARYVRLKLNGSSGSSYQIIQWSVYGELVEAENLENIALNKTATASSVYNNVYTANRAIDGSFENNGGNDQSRWVSNRNSNDEYIQIDLEANYDLTGVKLYWEGNGAKKYQILVSEDGKTWQKVYLEENGQPGIANIPFNETVTARYVKMLGIECASKYGYSLWEFEVYGKLHQEPVVPEVNIALNKTSKASSEFTDPNDGNKTYQSLLAFDGKGTNETVDGKQSRWVSLRTKDDPTATSQWIYVDLEADYDISKVVLNWEGNGAKEYKVQISNDGQNWTDISHITDGKGGIDELTYKNTTGRYVRMLGIEPGGIYGYSLWEFEVYGEAVLEPENPNVNLALNKSSNASSEYVDSKDGNKTYESSLAFDGKGTNEIVDGKQSRWVSNRKSNDEWIYVDLQDIYNISKVILNWEGSGAKKYKVQVSNDGQVWTDISDINDGDGGLDELSYKDVTGRYVRMLGIEVGSDYGYSLWEFEVYGTTLKSKLQEIYKKYKDLDISSYTPNSIARYQEALNNAVKVYNDDDVTSEDILKAIDQLEDSVKGLTKIVDKMELEETINSASKQLDTAKYTPQSIELLTVTLQKAKEVFNDDNATKHEVDEAINKLNEVVAALVEKADKNNLISIFNTALKLDKEKYTSESLTKVEALLEKVESIIDDENAAQAEVDEMYDQLHQALDQLVIKEDVNTNDKVEGDVTVIPTPEKEIPKDDSTSAAKTGDSVSIQILAGTLLISILGIGILRKKKQS</sequence>
<evidence type="ECO:0000256" key="2">
    <source>
        <dbReference type="ARBA" id="ARBA00022729"/>
    </source>
</evidence>